<dbReference type="Proteomes" id="UP000594380">
    <property type="component" value="Unassembled WGS sequence"/>
</dbReference>
<organism evidence="2 3">
    <name type="scientific">Paraburkholderia youngii</name>
    <dbReference type="NCBI Taxonomy" id="2782701"/>
    <lineage>
        <taxon>Bacteria</taxon>
        <taxon>Pseudomonadati</taxon>
        <taxon>Pseudomonadota</taxon>
        <taxon>Betaproteobacteria</taxon>
        <taxon>Burkholderiales</taxon>
        <taxon>Burkholderiaceae</taxon>
        <taxon>Paraburkholderia</taxon>
    </lineage>
</organism>
<feature type="region of interest" description="Disordered" evidence="1">
    <location>
        <begin position="42"/>
        <end position="61"/>
    </location>
</feature>
<protein>
    <submittedName>
        <fullName evidence="2">Uncharacterized protein</fullName>
    </submittedName>
</protein>
<comment type="caution">
    <text evidence="2">The sequence shown here is derived from an EMBL/GenBank/DDBJ whole genome shotgun (WGS) entry which is preliminary data.</text>
</comment>
<dbReference type="GeneID" id="301106771"/>
<sequence>MSRPPALPELTDKAAAQIQRLLGDWLLWFSAAYGEQIRRCNEPWTAPPREPPPSHRIDDPF</sequence>
<evidence type="ECO:0000256" key="1">
    <source>
        <dbReference type="SAM" id="MobiDB-lite"/>
    </source>
</evidence>
<evidence type="ECO:0000313" key="2">
    <source>
        <dbReference type="EMBL" id="NUY05865.1"/>
    </source>
</evidence>
<dbReference type="EMBL" id="JAALDK010000003">
    <property type="protein sequence ID" value="NUY05865.1"/>
    <property type="molecule type" value="Genomic_DNA"/>
</dbReference>
<dbReference type="RefSeq" id="WP_217710345.1">
    <property type="nucleotide sequence ID" value="NZ_JAALDK010000003.1"/>
</dbReference>
<proteinExistence type="predicted"/>
<accession>A0A7Y6K9J9</accession>
<dbReference type="AlphaFoldDB" id="A0A7Y6K9J9"/>
<gene>
    <name evidence="2" type="ORF">G5S42_41370</name>
</gene>
<reference evidence="2 3" key="1">
    <citation type="submission" date="2020-02" db="EMBL/GenBank/DDBJ databases">
        <title>Paraburkholderia simonii sp. nov. and Paraburkholderia youngii sp. nov. Brazilian and Mexican Mimosa-associated rhizobia.</title>
        <authorList>
            <person name="Mavima L."/>
            <person name="Beukes C.W."/>
            <person name="Chan W.Y."/>
            <person name="Palmer M."/>
            <person name="De Meyer S.E."/>
            <person name="James E.K."/>
            <person name="Venter S.N."/>
            <person name="Steenkamp E.T."/>
        </authorList>
    </citation>
    <scope>NUCLEOTIDE SEQUENCE [LARGE SCALE GENOMIC DNA]</scope>
    <source>
        <strain evidence="2 3">JPY169</strain>
    </source>
</reference>
<name>A0A7Y6K9J9_9BURK</name>
<evidence type="ECO:0000313" key="3">
    <source>
        <dbReference type="Proteomes" id="UP000594380"/>
    </source>
</evidence>
<feature type="compositionally biased region" description="Basic and acidic residues" evidence="1">
    <location>
        <begin position="52"/>
        <end position="61"/>
    </location>
</feature>